<reference evidence="1" key="2">
    <citation type="journal article" date="2014" name="ISME J.">
        <title>Microbial stratification in low pH oxic and suboxic macroscopic growths along an acid mine drainage.</title>
        <authorList>
            <person name="Mendez-Garcia C."/>
            <person name="Mesa V."/>
            <person name="Sprenger R.R."/>
            <person name="Richter M."/>
            <person name="Diez M.S."/>
            <person name="Solano J."/>
            <person name="Bargiela R."/>
            <person name="Golyshina O.V."/>
            <person name="Manteca A."/>
            <person name="Ramos J.L."/>
            <person name="Gallego J.R."/>
            <person name="Llorente I."/>
            <person name="Martins Dos Santos V.A."/>
            <person name="Jensen O.N."/>
            <person name="Pelaez A.I."/>
            <person name="Sanchez J."/>
            <person name="Ferrer M."/>
        </authorList>
    </citation>
    <scope>NUCLEOTIDE SEQUENCE</scope>
</reference>
<evidence type="ECO:0000313" key="2">
    <source>
        <dbReference type="EMBL" id="EQD42257.1"/>
    </source>
</evidence>
<dbReference type="Pfam" id="PF14384">
    <property type="entry name" value="BrnA_antitoxin"/>
    <property type="match status" value="1"/>
</dbReference>
<evidence type="ECO:0008006" key="4">
    <source>
        <dbReference type="Google" id="ProtNLM"/>
    </source>
</evidence>
<accession>T0Z9C8</accession>
<dbReference type="InterPro" id="IPR025528">
    <property type="entry name" value="BrnA_antitoxin"/>
</dbReference>
<evidence type="ECO:0000313" key="1">
    <source>
        <dbReference type="EMBL" id="EQD26395.1"/>
    </source>
</evidence>
<proteinExistence type="predicted"/>
<protein>
    <recommendedName>
        <fullName evidence="4">BrnA antitoxin family protein</fullName>
    </recommendedName>
</protein>
<sequence length="92" mass="10317">MNANKPVSAPTLRSDLKRVDSHKVRPSEYKDLPELTDAMLKRGSVKRAGRPVATNPRRQVTIRLPESVLSIWKATGPGWQTRMAALLSKRAR</sequence>
<dbReference type="AlphaFoldDB" id="T0Z9C8"/>
<dbReference type="EMBL" id="AUZZ01011386">
    <property type="protein sequence ID" value="EQD26395.1"/>
    <property type="molecule type" value="Genomic_DNA"/>
</dbReference>
<organism evidence="1">
    <name type="scientific">mine drainage metagenome</name>
    <dbReference type="NCBI Taxonomy" id="410659"/>
    <lineage>
        <taxon>unclassified sequences</taxon>
        <taxon>metagenomes</taxon>
        <taxon>ecological metagenomes</taxon>
    </lineage>
</organism>
<evidence type="ECO:0000313" key="3">
    <source>
        <dbReference type="EMBL" id="EQD77834.1"/>
    </source>
</evidence>
<dbReference type="EMBL" id="AUZY01009336">
    <property type="protein sequence ID" value="EQD42257.1"/>
    <property type="molecule type" value="Genomic_DNA"/>
</dbReference>
<name>T0Z9C8_9ZZZZ</name>
<gene>
    <name evidence="3" type="ORF">B1A_02685</name>
    <name evidence="2" type="ORF">B1B_14139</name>
    <name evidence="1" type="ORF">B2A_15656</name>
</gene>
<reference evidence="1" key="1">
    <citation type="submission" date="2013-08" db="EMBL/GenBank/DDBJ databases">
        <authorList>
            <person name="Mendez C."/>
            <person name="Richter M."/>
            <person name="Ferrer M."/>
            <person name="Sanchez J."/>
        </authorList>
    </citation>
    <scope>NUCLEOTIDE SEQUENCE</scope>
</reference>
<dbReference type="EMBL" id="AUZX01001991">
    <property type="protein sequence ID" value="EQD77834.1"/>
    <property type="molecule type" value="Genomic_DNA"/>
</dbReference>
<comment type="caution">
    <text evidence="1">The sequence shown here is derived from an EMBL/GenBank/DDBJ whole genome shotgun (WGS) entry which is preliminary data.</text>
</comment>